<protein>
    <submittedName>
        <fullName evidence="1">Uncharacterized protein</fullName>
    </submittedName>
</protein>
<evidence type="ECO:0000313" key="1">
    <source>
        <dbReference type="EMBL" id="AFK45084.1"/>
    </source>
</evidence>
<accession>I3SXU2</accession>
<reference evidence="1" key="1">
    <citation type="submission" date="2012-05" db="EMBL/GenBank/DDBJ databases">
        <authorList>
            <person name="Krishnakumar V."/>
            <person name="Cheung F."/>
            <person name="Xiao Y."/>
            <person name="Chan A."/>
            <person name="Moskal W.A."/>
            <person name="Town C.D."/>
        </authorList>
    </citation>
    <scope>NUCLEOTIDE SEQUENCE</scope>
</reference>
<organism evidence="1">
    <name type="scientific">Lotus japonicus</name>
    <name type="common">Lotus corniculatus var. japonicus</name>
    <dbReference type="NCBI Taxonomy" id="34305"/>
    <lineage>
        <taxon>Eukaryota</taxon>
        <taxon>Viridiplantae</taxon>
        <taxon>Streptophyta</taxon>
        <taxon>Embryophyta</taxon>
        <taxon>Tracheophyta</taxon>
        <taxon>Spermatophyta</taxon>
        <taxon>Magnoliopsida</taxon>
        <taxon>eudicotyledons</taxon>
        <taxon>Gunneridae</taxon>
        <taxon>Pentapetalae</taxon>
        <taxon>rosids</taxon>
        <taxon>fabids</taxon>
        <taxon>Fabales</taxon>
        <taxon>Fabaceae</taxon>
        <taxon>Papilionoideae</taxon>
        <taxon>50 kb inversion clade</taxon>
        <taxon>NPAAA clade</taxon>
        <taxon>Hologalegina</taxon>
        <taxon>robinioid clade</taxon>
        <taxon>Loteae</taxon>
        <taxon>Lotus</taxon>
    </lineage>
</organism>
<name>I3SXU2_LOTJA</name>
<dbReference type="EMBL" id="BT145290">
    <property type="protein sequence ID" value="AFK45084.1"/>
    <property type="molecule type" value="mRNA"/>
</dbReference>
<dbReference type="AlphaFoldDB" id="I3SXU2"/>
<sequence>MAKRLTVRWGQTKAHLKGRLYNMLALFKSIIPYKNPDTIVFLCHFFCLHIFGVVQRQRPV</sequence>
<proteinExistence type="evidence at transcript level"/>